<dbReference type="Gene3D" id="3.40.50.720">
    <property type="entry name" value="NAD(P)-binding Rossmann-like Domain"/>
    <property type="match status" value="1"/>
</dbReference>
<dbReference type="PANTHER" id="PTHR43157:SF31">
    <property type="entry name" value="PHOSPHATIDYLINOSITOL-GLYCAN BIOSYNTHESIS CLASS F PROTEIN"/>
    <property type="match status" value="1"/>
</dbReference>
<dbReference type="AlphaFoldDB" id="A0A423V7M3"/>
<evidence type="ECO:0000256" key="1">
    <source>
        <dbReference type="ARBA" id="ARBA00023002"/>
    </source>
</evidence>
<name>A0A423V7M3_9PEZI</name>
<organism evidence="2 3">
    <name type="scientific">Cytospora schulzeri</name>
    <dbReference type="NCBI Taxonomy" id="448051"/>
    <lineage>
        <taxon>Eukaryota</taxon>
        <taxon>Fungi</taxon>
        <taxon>Dikarya</taxon>
        <taxon>Ascomycota</taxon>
        <taxon>Pezizomycotina</taxon>
        <taxon>Sordariomycetes</taxon>
        <taxon>Sordariomycetidae</taxon>
        <taxon>Diaporthales</taxon>
        <taxon>Cytosporaceae</taxon>
        <taxon>Cytospora</taxon>
    </lineage>
</organism>
<sequence length="332" mass="36277">MGGQLGFMYRQLAFTPKPVAESVKLNGQTAIVTGAGSIGSLGLEAAKEMTAHGLSRLIIAARTVTKAEAARQDVLEVSPSCVVEVWELDYESYPSMKNFARRAQMELDRLDIVVLSAGVKLLEYVKSKAGHEANVQVNHLGTAFLSLALLQPLQRTAKAVGSQTKMTIVTSEVHFWTKFNERKAPHILDRMDDPGSFKKGNMDRYNASKLLNVLWLRELSDRAASSSRGVIINGVNPGLCASSLHRSHQEVAVFNKMFAWSSEEGGHCLADAALQHGEHGAYISEQVVKQPSQFVLSPDGVETQKKIWEETMAILREAVPDMDLGKGLDSSV</sequence>
<dbReference type="Proteomes" id="UP000283895">
    <property type="component" value="Unassembled WGS sequence"/>
</dbReference>
<dbReference type="PRINTS" id="PR00081">
    <property type="entry name" value="GDHRDH"/>
</dbReference>
<reference evidence="2 3" key="1">
    <citation type="submission" date="2015-09" db="EMBL/GenBank/DDBJ databases">
        <title>Host preference determinants of Valsa canker pathogens revealed by comparative genomics.</title>
        <authorList>
            <person name="Yin Z."/>
            <person name="Huang L."/>
        </authorList>
    </citation>
    <scope>NUCLEOTIDE SEQUENCE [LARGE SCALE GENOMIC DNA]</scope>
    <source>
        <strain evidence="2 3">03-1</strain>
    </source>
</reference>
<dbReference type="SUPFAM" id="SSF51735">
    <property type="entry name" value="NAD(P)-binding Rossmann-fold domains"/>
    <property type="match status" value="1"/>
</dbReference>
<keyword evidence="1" id="KW-0560">Oxidoreductase</keyword>
<dbReference type="Pfam" id="PF00106">
    <property type="entry name" value="adh_short"/>
    <property type="match status" value="1"/>
</dbReference>
<dbReference type="GO" id="GO:0016491">
    <property type="term" value="F:oxidoreductase activity"/>
    <property type="evidence" value="ECO:0007669"/>
    <property type="project" value="UniProtKB-KW"/>
</dbReference>
<keyword evidence="3" id="KW-1185">Reference proteome</keyword>
<accession>A0A423V7M3</accession>
<comment type="caution">
    <text evidence="2">The sequence shown here is derived from an EMBL/GenBank/DDBJ whole genome shotgun (WGS) entry which is preliminary data.</text>
</comment>
<protein>
    <submittedName>
        <fullName evidence="2">Uncharacterized protein</fullName>
    </submittedName>
</protein>
<gene>
    <name evidence="2" type="ORF">VMCG_10913</name>
</gene>
<dbReference type="InterPro" id="IPR036291">
    <property type="entry name" value="NAD(P)-bd_dom_sf"/>
</dbReference>
<dbReference type="EMBL" id="LKEA01000140">
    <property type="protein sequence ID" value="ROV86747.1"/>
    <property type="molecule type" value="Genomic_DNA"/>
</dbReference>
<dbReference type="PANTHER" id="PTHR43157">
    <property type="entry name" value="PHOSPHATIDYLINOSITOL-GLYCAN BIOSYNTHESIS CLASS F PROTEIN-RELATED"/>
    <property type="match status" value="1"/>
</dbReference>
<dbReference type="OrthoDB" id="191139at2759"/>
<evidence type="ECO:0000313" key="3">
    <source>
        <dbReference type="Proteomes" id="UP000283895"/>
    </source>
</evidence>
<dbReference type="STRING" id="356882.A0A423V7M3"/>
<dbReference type="InterPro" id="IPR002347">
    <property type="entry name" value="SDR_fam"/>
</dbReference>
<proteinExistence type="predicted"/>
<evidence type="ECO:0000313" key="2">
    <source>
        <dbReference type="EMBL" id="ROV86747.1"/>
    </source>
</evidence>